<dbReference type="GeneID" id="78128302"/>
<dbReference type="OrthoDB" id="9802003at2"/>
<dbReference type="Gene3D" id="3.40.1620.10">
    <property type="entry name" value="YefM-like domain"/>
    <property type="match status" value="1"/>
</dbReference>
<evidence type="ECO:0000313" key="5">
    <source>
        <dbReference type="Proteomes" id="UP000325415"/>
    </source>
</evidence>
<dbReference type="InterPro" id="IPR006442">
    <property type="entry name" value="Antitoxin_Phd/YefM"/>
</dbReference>
<dbReference type="RefSeq" id="WP_152581845.1">
    <property type="nucleotide sequence ID" value="NZ_QDAG01000016.1"/>
</dbReference>
<evidence type="ECO:0000313" key="4">
    <source>
        <dbReference type="EMBL" id="KAE8126247.1"/>
    </source>
</evidence>
<reference evidence="4 5" key="1">
    <citation type="submission" date="2018-04" db="EMBL/GenBank/DDBJ databases">
        <authorList>
            <person name="Eckel V.P."/>
            <person name="Vogel R.F."/>
        </authorList>
    </citation>
    <scope>NUCLEOTIDE SEQUENCE [LARGE SCALE GENOMIC DNA]</scope>
    <source>
        <strain evidence="5">TMW 2.1764</strain>
    </source>
</reference>
<feature type="compositionally biased region" description="Acidic residues" evidence="3">
    <location>
        <begin position="78"/>
        <end position="87"/>
    </location>
</feature>
<comment type="caution">
    <text evidence="4">The sequence shown here is derived from an EMBL/GenBank/DDBJ whole genome shotgun (WGS) entry which is preliminary data.</text>
</comment>
<dbReference type="SUPFAM" id="SSF143120">
    <property type="entry name" value="YefM-like"/>
    <property type="match status" value="1"/>
</dbReference>
<gene>
    <name evidence="4" type="ORF">DDE84_11510</name>
</gene>
<proteinExistence type="inferred from homology"/>
<dbReference type="InterPro" id="IPR036165">
    <property type="entry name" value="YefM-like_sf"/>
</dbReference>
<sequence>MDTYTPTAARKNLYQLIKDVNAQRRPIAISPAHGTKDAEAILVNRQDWDSIVETLYLENTGTLARAEARRADDSGTTDIDDIDWDSL</sequence>
<evidence type="ECO:0000256" key="2">
    <source>
        <dbReference type="RuleBase" id="RU362080"/>
    </source>
</evidence>
<dbReference type="Pfam" id="PF02604">
    <property type="entry name" value="PhdYeFM_antitox"/>
    <property type="match status" value="1"/>
</dbReference>
<evidence type="ECO:0000256" key="3">
    <source>
        <dbReference type="SAM" id="MobiDB-lite"/>
    </source>
</evidence>
<accession>A0A5N6S887</accession>
<organism evidence="4 5">
    <name type="scientific">Bifidobacterium tibiigranuli</name>
    <dbReference type="NCBI Taxonomy" id="2172043"/>
    <lineage>
        <taxon>Bacteria</taxon>
        <taxon>Bacillati</taxon>
        <taxon>Actinomycetota</taxon>
        <taxon>Actinomycetes</taxon>
        <taxon>Bifidobacteriales</taxon>
        <taxon>Bifidobacteriaceae</taxon>
        <taxon>Bifidobacterium</taxon>
    </lineage>
</organism>
<keyword evidence="5" id="KW-1185">Reference proteome</keyword>
<dbReference type="Proteomes" id="UP000325415">
    <property type="component" value="Unassembled WGS sequence"/>
</dbReference>
<dbReference type="AlphaFoldDB" id="A0A5N6S887"/>
<dbReference type="EMBL" id="QDAG01000016">
    <property type="protein sequence ID" value="KAE8126247.1"/>
    <property type="molecule type" value="Genomic_DNA"/>
</dbReference>
<feature type="region of interest" description="Disordered" evidence="3">
    <location>
        <begin position="68"/>
        <end position="87"/>
    </location>
</feature>
<name>A0A5N6S887_9BIFI</name>
<comment type="similarity">
    <text evidence="1 2">Belongs to the phD/YefM antitoxin family.</text>
</comment>
<comment type="function">
    <text evidence="2">Antitoxin component of a type II toxin-antitoxin (TA) system.</text>
</comment>
<protein>
    <recommendedName>
        <fullName evidence="2">Antitoxin</fullName>
    </recommendedName>
</protein>
<evidence type="ECO:0000256" key="1">
    <source>
        <dbReference type="ARBA" id="ARBA00009981"/>
    </source>
</evidence>